<comment type="caution">
    <text evidence="2">The sequence shown here is derived from an EMBL/GenBank/DDBJ whole genome shotgun (WGS) entry which is preliminary data.</text>
</comment>
<keyword evidence="3" id="KW-1185">Reference proteome</keyword>
<dbReference type="EMBL" id="WNTK01000004">
    <property type="protein sequence ID" value="KAG9486034.1"/>
    <property type="molecule type" value="Genomic_DNA"/>
</dbReference>
<accession>A0A8J6KEK6</accession>
<evidence type="ECO:0000313" key="3">
    <source>
        <dbReference type="Proteomes" id="UP000770717"/>
    </source>
</evidence>
<organism evidence="2 3">
    <name type="scientific">Eleutherodactylus coqui</name>
    <name type="common">Puerto Rican coqui</name>
    <dbReference type="NCBI Taxonomy" id="57060"/>
    <lineage>
        <taxon>Eukaryota</taxon>
        <taxon>Metazoa</taxon>
        <taxon>Chordata</taxon>
        <taxon>Craniata</taxon>
        <taxon>Vertebrata</taxon>
        <taxon>Euteleostomi</taxon>
        <taxon>Amphibia</taxon>
        <taxon>Batrachia</taxon>
        <taxon>Anura</taxon>
        <taxon>Neobatrachia</taxon>
        <taxon>Hyloidea</taxon>
        <taxon>Eleutherodactylidae</taxon>
        <taxon>Eleutherodactylinae</taxon>
        <taxon>Eleutherodactylus</taxon>
        <taxon>Eleutherodactylus</taxon>
    </lineage>
</organism>
<keyword evidence="1" id="KW-1133">Transmembrane helix</keyword>
<feature type="transmembrane region" description="Helical" evidence="1">
    <location>
        <begin position="62"/>
        <end position="82"/>
    </location>
</feature>
<evidence type="ECO:0000313" key="2">
    <source>
        <dbReference type="EMBL" id="KAG9486034.1"/>
    </source>
</evidence>
<gene>
    <name evidence="2" type="ORF">GDO78_008890</name>
</gene>
<keyword evidence="1" id="KW-0812">Transmembrane</keyword>
<protein>
    <submittedName>
        <fullName evidence="2">Uncharacterized protein</fullName>
    </submittedName>
</protein>
<name>A0A8J6KEK6_ELECQ</name>
<dbReference type="Gene3D" id="2.30.30.850">
    <property type="match status" value="1"/>
</dbReference>
<proteinExistence type="predicted"/>
<reference evidence="2" key="1">
    <citation type="thesis" date="2020" institute="ProQuest LLC" country="789 East Eisenhower Parkway, Ann Arbor, MI, USA">
        <title>Comparative Genomics and Chromosome Evolution.</title>
        <authorList>
            <person name="Mudd A.B."/>
        </authorList>
    </citation>
    <scope>NUCLEOTIDE SEQUENCE</scope>
    <source>
        <strain evidence="2">HN-11 Male</strain>
        <tissue evidence="2">Kidney and liver</tissue>
    </source>
</reference>
<evidence type="ECO:0000256" key="1">
    <source>
        <dbReference type="SAM" id="Phobius"/>
    </source>
</evidence>
<dbReference type="OrthoDB" id="9906216at2759"/>
<keyword evidence="1" id="KW-0472">Membrane</keyword>
<sequence length="84" mass="9576">MHKQVFASLPDPDSVYTTHVLEPGYWKHVLMTTATSVKPEGKTNWVHTGHCQRVTGGRRVIMYHYILCKINVMLILIIIIMGKA</sequence>
<dbReference type="Proteomes" id="UP000770717">
    <property type="component" value="Unassembled WGS sequence"/>
</dbReference>
<dbReference type="AlphaFoldDB" id="A0A8J6KEK6"/>